<proteinExistence type="predicted"/>
<reference evidence="2" key="1">
    <citation type="submission" date="2018-01" db="EMBL/GenBank/DDBJ databases">
        <title>An insight into the sialome of Amazonian anophelines.</title>
        <authorList>
            <person name="Ribeiro J.M."/>
            <person name="Scarpassa V."/>
            <person name="Calvo E."/>
        </authorList>
    </citation>
    <scope>NUCLEOTIDE SEQUENCE</scope>
</reference>
<dbReference type="EMBL" id="GGFL01014293">
    <property type="protein sequence ID" value="MBW78471.1"/>
    <property type="molecule type" value="Transcribed_RNA"/>
</dbReference>
<organism evidence="2">
    <name type="scientific">Anopheles darlingi</name>
    <name type="common">Mosquito</name>
    <dbReference type="NCBI Taxonomy" id="43151"/>
    <lineage>
        <taxon>Eukaryota</taxon>
        <taxon>Metazoa</taxon>
        <taxon>Ecdysozoa</taxon>
        <taxon>Arthropoda</taxon>
        <taxon>Hexapoda</taxon>
        <taxon>Insecta</taxon>
        <taxon>Pterygota</taxon>
        <taxon>Neoptera</taxon>
        <taxon>Endopterygota</taxon>
        <taxon>Diptera</taxon>
        <taxon>Nematocera</taxon>
        <taxon>Culicoidea</taxon>
        <taxon>Culicidae</taxon>
        <taxon>Anophelinae</taxon>
        <taxon>Anopheles</taxon>
    </lineage>
</organism>
<evidence type="ECO:0000313" key="2">
    <source>
        <dbReference type="EMBL" id="MBW78471.1"/>
    </source>
</evidence>
<feature type="region of interest" description="Disordered" evidence="1">
    <location>
        <begin position="49"/>
        <end position="85"/>
    </location>
</feature>
<protein>
    <submittedName>
        <fullName evidence="2">Putative secreted protein</fullName>
    </submittedName>
</protein>
<accession>A0A2M4DLR2</accession>
<name>A0A2M4DLR2_ANODA</name>
<dbReference type="AlphaFoldDB" id="A0A2M4DLR2"/>
<sequence length="85" mass="9193">MVRVMMVRLQVIMVVSEMIPFRSIAHGAASGGHALQGSHQLLRIGSTIEPHQTSSCGSSRASHHQHRGKSSTVHSAILGNVRMVR</sequence>
<feature type="compositionally biased region" description="Polar residues" evidence="1">
    <location>
        <begin position="49"/>
        <end position="60"/>
    </location>
</feature>
<evidence type="ECO:0000256" key="1">
    <source>
        <dbReference type="SAM" id="MobiDB-lite"/>
    </source>
</evidence>